<dbReference type="GO" id="GO:0016746">
    <property type="term" value="F:acyltransferase activity"/>
    <property type="evidence" value="ECO:0007669"/>
    <property type="project" value="UniProtKB-KW"/>
</dbReference>
<feature type="non-terminal residue" evidence="1">
    <location>
        <position position="98"/>
    </location>
</feature>
<sequence length="98" mass="11362">MIQLSDIIEYIKEYVINVSHDVEDLVVKNISTLDSSLPECMGWIATYKKEKQKLAEQSNVKYLITDTEVLITPKLFNKVIIHVSNPRILCFYPSHFMS</sequence>
<dbReference type="AlphaFoldDB" id="A0A3E4MRX5"/>
<accession>A0A3E4MRX5</accession>
<keyword evidence="1" id="KW-0808">Transferase</keyword>
<gene>
    <name evidence="1" type="ORF">DXD03_24580</name>
</gene>
<keyword evidence="1" id="KW-0012">Acyltransferase</keyword>
<reference evidence="1 2" key="1">
    <citation type="submission" date="2018-08" db="EMBL/GenBank/DDBJ databases">
        <title>A genome reference for cultivated species of the human gut microbiota.</title>
        <authorList>
            <person name="Zou Y."/>
            <person name="Xue W."/>
            <person name="Luo G."/>
        </authorList>
    </citation>
    <scope>NUCLEOTIDE SEQUENCE [LARGE SCALE GENOMIC DNA]</scope>
    <source>
        <strain evidence="1 2">TF10-34</strain>
    </source>
</reference>
<organism evidence="1 2">
    <name type="scientific">Bacteroides xylanisolvens</name>
    <dbReference type="NCBI Taxonomy" id="371601"/>
    <lineage>
        <taxon>Bacteria</taxon>
        <taxon>Pseudomonadati</taxon>
        <taxon>Bacteroidota</taxon>
        <taxon>Bacteroidia</taxon>
        <taxon>Bacteroidales</taxon>
        <taxon>Bacteroidaceae</taxon>
        <taxon>Bacteroides</taxon>
    </lineage>
</organism>
<name>A0A3E4MRX5_9BACE</name>
<comment type="caution">
    <text evidence="1">The sequence shown here is derived from an EMBL/GenBank/DDBJ whole genome shotgun (WGS) entry which is preliminary data.</text>
</comment>
<dbReference type="Proteomes" id="UP000261210">
    <property type="component" value="Unassembled WGS sequence"/>
</dbReference>
<evidence type="ECO:0000313" key="2">
    <source>
        <dbReference type="Proteomes" id="UP000261210"/>
    </source>
</evidence>
<dbReference type="EMBL" id="QSQU01000107">
    <property type="protein sequence ID" value="RGK52498.1"/>
    <property type="molecule type" value="Genomic_DNA"/>
</dbReference>
<evidence type="ECO:0000313" key="1">
    <source>
        <dbReference type="EMBL" id="RGK52498.1"/>
    </source>
</evidence>
<proteinExistence type="predicted"/>
<protein>
    <submittedName>
        <fullName evidence="1">UDP-3-O-(3-hydroxymyristoyl) glucosamine N-acyltransferase</fullName>
    </submittedName>
</protein>